<feature type="compositionally biased region" description="Basic and acidic residues" evidence="1">
    <location>
        <begin position="108"/>
        <end position="120"/>
    </location>
</feature>
<organism evidence="2 3">
    <name type="scientific">Ignicoccus islandicus DSM 13165</name>
    <dbReference type="NCBI Taxonomy" id="940295"/>
    <lineage>
        <taxon>Archaea</taxon>
        <taxon>Thermoproteota</taxon>
        <taxon>Thermoprotei</taxon>
        <taxon>Desulfurococcales</taxon>
        <taxon>Desulfurococcaceae</taxon>
        <taxon>Ignicoccus</taxon>
    </lineage>
</organism>
<evidence type="ECO:0000313" key="3">
    <source>
        <dbReference type="Proteomes" id="UP000060778"/>
    </source>
</evidence>
<dbReference type="EMBL" id="CP006867">
    <property type="protein sequence ID" value="ALU12390.1"/>
    <property type="molecule type" value="Genomic_DNA"/>
</dbReference>
<feature type="region of interest" description="Disordered" evidence="1">
    <location>
        <begin position="96"/>
        <end position="120"/>
    </location>
</feature>
<dbReference type="AlphaFoldDB" id="A0A0U3FKL0"/>
<evidence type="ECO:0008006" key="4">
    <source>
        <dbReference type="Google" id="ProtNLM"/>
    </source>
</evidence>
<dbReference type="STRING" id="940295.EYM_03145"/>
<dbReference type="InterPro" id="IPR036390">
    <property type="entry name" value="WH_DNA-bd_sf"/>
</dbReference>
<name>A0A0U3FKL0_9CREN</name>
<feature type="compositionally biased region" description="Low complexity" evidence="1">
    <location>
        <begin position="96"/>
        <end position="106"/>
    </location>
</feature>
<dbReference type="Proteomes" id="UP000060778">
    <property type="component" value="Chromosome"/>
</dbReference>
<dbReference type="InterPro" id="IPR036388">
    <property type="entry name" value="WH-like_DNA-bd_sf"/>
</dbReference>
<dbReference type="GeneID" id="30680023"/>
<dbReference type="RefSeq" id="WP_075049620.1">
    <property type="nucleotide sequence ID" value="NZ_CP006867.1"/>
</dbReference>
<dbReference type="Gene3D" id="1.10.10.10">
    <property type="entry name" value="Winged helix-like DNA-binding domain superfamily/Winged helix DNA-binding domain"/>
    <property type="match status" value="1"/>
</dbReference>
<dbReference type="SUPFAM" id="SSF46785">
    <property type="entry name" value="Winged helix' DNA-binding domain"/>
    <property type="match status" value="1"/>
</dbReference>
<dbReference type="KEGG" id="iis:EYM_03145"/>
<accession>A0A0U3FKL0</accession>
<keyword evidence="3" id="KW-1185">Reference proteome</keyword>
<gene>
    <name evidence="2" type="ORF">EYM_03145</name>
</gene>
<reference evidence="2 3" key="1">
    <citation type="submission" date="2013-11" db="EMBL/GenBank/DDBJ databases">
        <title>Comparative genomics of Ignicoccus.</title>
        <authorList>
            <person name="Podar M."/>
        </authorList>
    </citation>
    <scope>NUCLEOTIDE SEQUENCE [LARGE SCALE GENOMIC DNA]</scope>
    <source>
        <strain evidence="2 3">DSM 13165</strain>
    </source>
</reference>
<evidence type="ECO:0000256" key="1">
    <source>
        <dbReference type="SAM" id="MobiDB-lite"/>
    </source>
</evidence>
<protein>
    <recommendedName>
        <fullName evidence="4">ArsR family transcriptional regulator</fullName>
    </recommendedName>
</protein>
<evidence type="ECO:0000313" key="2">
    <source>
        <dbReference type="EMBL" id="ALU12390.1"/>
    </source>
</evidence>
<sequence length="137" mass="15340">MAIMLNALGHPARLALALYLLRSKKGVVWEALRNALKENGLETDFDKLNYHLSILIKSGVVTKVKVEEGIWVYKLSRDARALVRTIRNKVLLKNSSSISGNEGSRSAEGTDRGKIHIERRSIRDTRKEMEGIGTRGL</sequence>
<proteinExistence type="predicted"/>